<evidence type="ECO:0000313" key="9">
    <source>
        <dbReference type="EMBL" id="ASJ74700.1"/>
    </source>
</evidence>
<evidence type="ECO:0000259" key="8">
    <source>
        <dbReference type="PROSITE" id="PS51462"/>
    </source>
</evidence>
<dbReference type="GO" id="GO:0016787">
    <property type="term" value="F:hydrolase activity"/>
    <property type="evidence" value="ECO:0007669"/>
    <property type="project" value="UniProtKB-KW"/>
</dbReference>
<dbReference type="InterPro" id="IPR000086">
    <property type="entry name" value="NUDIX_hydrolase_dom"/>
</dbReference>
<dbReference type="PANTHER" id="PTHR11839:SF18">
    <property type="entry name" value="NUDIX HYDROLASE DOMAIN-CONTAINING PROTEIN"/>
    <property type="match status" value="1"/>
</dbReference>
<evidence type="ECO:0000256" key="2">
    <source>
        <dbReference type="ARBA" id="ARBA00001946"/>
    </source>
</evidence>
<reference evidence="9 10" key="1">
    <citation type="submission" date="2016-12" db="EMBL/GenBank/DDBJ databases">
        <authorList>
            <person name="Song W.-J."/>
            <person name="Kurnit D.M."/>
        </authorList>
    </citation>
    <scope>NUCLEOTIDE SEQUENCE [LARGE SCALE GENOMIC DNA]</scope>
    <source>
        <strain evidence="9 10">IMCC3135</strain>
    </source>
</reference>
<dbReference type="GO" id="GO:0006753">
    <property type="term" value="P:nucleoside phosphate metabolic process"/>
    <property type="evidence" value="ECO:0007669"/>
    <property type="project" value="TreeGrafter"/>
</dbReference>
<dbReference type="CDD" id="cd24161">
    <property type="entry name" value="NUDIX_ADPRase_Ndx2"/>
    <property type="match status" value="1"/>
</dbReference>
<evidence type="ECO:0000256" key="6">
    <source>
        <dbReference type="ARBA" id="ARBA00032162"/>
    </source>
</evidence>
<evidence type="ECO:0000256" key="1">
    <source>
        <dbReference type="ARBA" id="ARBA00000847"/>
    </source>
</evidence>
<dbReference type="KEGG" id="gai:IMCC3135_23155"/>
<dbReference type="AlphaFoldDB" id="A0A2Z2P0K9"/>
<comment type="similarity">
    <text evidence="3">Belongs to the Nudix hydrolase family. NudK subfamily.</text>
</comment>
<evidence type="ECO:0000256" key="3">
    <source>
        <dbReference type="ARBA" id="ARBA00007275"/>
    </source>
</evidence>
<evidence type="ECO:0000256" key="7">
    <source>
        <dbReference type="ARBA" id="ARBA00032272"/>
    </source>
</evidence>
<keyword evidence="10" id="KW-1185">Reference proteome</keyword>
<dbReference type="Pfam" id="PF00293">
    <property type="entry name" value="NUDIX"/>
    <property type="match status" value="1"/>
</dbReference>
<organism evidence="9 10">
    <name type="scientific">Granulosicoccus antarcticus IMCC3135</name>
    <dbReference type="NCBI Taxonomy" id="1192854"/>
    <lineage>
        <taxon>Bacteria</taxon>
        <taxon>Pseudomonadati</taxon>
        <taxon>Pseudomonadota</taxon>
        <taxon>Gammaproteobacteria</taxon>
        <taxon>Chromatiales</taxon>
        <taxon>Granulosicoccaceae</taxon>
        <taxon>Granulosicoccus</taxon>
    </lineage>
</organism>
<keyword evidence="5 9" id="KW-0378">Hydrolase</keyword>
<dbReference type="Gene3D" id="3.90.79.10">
    <property type="entry name" value="Nucleoside Triphosphate Pyrophosphohydrolase"/>
    <property type="match status" value="1"/>
</dbReference>
<dbReference type="PANTHER" id="PTHR11839">
    <property type="entry name" value="UDP/ADP-SUGAR PYROPHOSPHATASE"/>
    <property type="match status" value="1"/>
</dbReference>
<protein>
    <recommendedName>
        <fullName evidence="4">GDP-mannose pyrophosphatase</fullName>
    </recommendedName>
    <alternativeName>
        <fullName evidence="6">GDP-mannose hydrolase</fullName>
    </alternativeName>
    <alternativeName>
        <fullName evidence="7">GDPMK</fullName>
    </alternativeName>
</protein>
<evidence type="ECO:0000256" key="4">
    <source>
        <dbReference type="ARBA" id="ARBA00016377"/>
    </source>
</evidence>
<dbReference type="PROSITE" id="PS51462">
    <property type="entry name" value="NUDIX"/>
    <property type="match status" value="1"/>
</dbReference>
<evidence type="ECO:0000313" key="10">
    <source>
        <dbReference type="Proteomes" id="UP000250079"/>
    </source>
</evidence>
<dbReference type="RefSeq" id="WP_205737675.1">
    <property type="nucleotide sequence ID" value="NZ_CP018632.1"/>
</dbReference>
<comment type="catalytic activity">
    <reaction evidence="1">
        <text>GDP-alpha-D-mannose + H2O = alpha-D-mannose 1-phosphate + GMP + 2 H(+)</text>
        <dbReference type="Rhea" id="RHEA:27978"/>
        <dbReference type="ChEBI" id="CHEBI:15377"/>
        <dbReference type="ChEBI" id="CHEBI:15378"/>
        <dbReference type="ChEBI" id="CHEBI:57527"/>
        <dbReference type="ChEBI" id="CHEBI:58115"/>
        <dbReference type="ChEBI" id="CHEBI:58409"/>
    </reaction>
</comment>
<dbReference type="SUPFAM" id="SSF55811">
    <property type="entry name" value="Nudix"/>
    <property type="match status" value="1"/>
</dbReference>
<dbReference type="EMBL" id="CP018632">
    <property type="protein sequence ID" value="ASJ74700.1"/>
    <property type="molecule type" value="Genomic_DNA"/>
</dbReference>
<proteinExistence type="inferred from homology"/>
<comment type="cofactor">
    <cofactor evidence="2">
        <name>Mg(2+)</name>
        <dbReference type="ChEBI" id="CHEBI:18420"/>
    </cofactor>
</comment>
<name>A0A2Z2P0K9_9GAMM</name>
<accession>A0A2Z2P0K9</accession>
<dbReference type="InterPro" id="IPR015797">
    <property type="entry name" value="NUDIX_hydrolase-like_dom_sf"/>
</dbReference>
<dbReference type="Proteomes" id="UP000250079">
    <property type="component" value="Chromosome"/>
</dbReference>
<dbReference type="GO" id="GO:0019693">
    <property type="term" value="P:ribose phosphate metabolic process"/>
    <property type="evidence" value="ECO:0007669"/>
    <property type="project" value="TreeGrafter"/>
</dbReference>
<sequence>MAEPELRRIDSRTVYKNRWMTVREDRVRRANGDDGLYGVVEKPDFSLIVPFDGEKFHLVQQYRYPVGGRYWEFPQGSKELEPDTAPEQVAAEELAEETGLTANSIVHLGRLFQAYGYSNQAVNVYLATELTPGEASPEVEEEGLITQSFTRAQFDAMLKDGRMADLASVAALQLFDRHMSTSA</sequence>
<dbReference type="GO" id="GO:0005829">
    <property type="term" value="C:cytosol"/>
    <property type="evidence" value="ECO:0007669"/>
    <property type="project" value="TreeGrafter"/>
</dbReference>
<evidence type="ECO:0000256" key="5">
    <source>
        <dbReference type="ARBA" id="ARBA00022801"/>
    </source>
</evidence>
<gene>
    <name evidence="9" type="primary">nudF_1</name>
    <name evidence="9" type="ORF">IMCC3135_23155</name>
</gene>
<feature type="domain" description="Nudix hydrolase" evidence="8">
    <location>
        <begin position="41"/>
        <end position="171"/>
    </location>
</feature>